<feature type="non-terminal residue" evidence="1">
    <location>
        <position position="1"/>
    </location>
</feature>
<dbReference type="PANTHER" id="PTHR32166">
    <property type="entry name" value="OSJNBA0013A04.12 PROTEIN"/>
    <property type="match status" value="1"/>
</dbReference>
<dbReference type="EMBL" id="QJKJ01011814">
    <property type="protein sequence ID" value="RDX70161.1"/>
    <property type="molecule type" value="Genomic_DNA"/>
</dbReference>
<reference evidence="1" key="1">
    <citation type="submission" date="2018-05" db="EMBL/GenBank/DDBJ databases">
        <title>Draft genome of Mucuna pruriens seed.</title>
        <authorList>
            <person name="Nnadi N.E."/>
            <person name="Vos R."/>
            <person name="Hasami M.H."/>
            <person name="Devisetty U.K."/>
            <person name="Aguiy J.C."/>
        </authorList>
    </citation>
    <scope>NUCLEOTIDE SEQUENCE [LARGE SCALE GENOMIC DNA]</scope>
    <source>
        <strain evidence="1">JCA_2017</strain>
    </source>
</reference>
<evidence type="ECO:0000313" key="1">
    <source>
        <dbReference type="EMBL" id="RDX70161.1"/>
    </source>
</evidence>
<dbReference type="Proteomes" id="UP000257109">
    <property type="component" value="Unassembled WGS sequence"/>
</dbReference>
<keyword evidence="2" id="KW-1185">Reference proteome</keyword>
<name>A0A371EVX5_MUCPR</name>
<dbReference type="PANTHER" id="PTHR32166:SF74">
    <property type="entry name" value="OS05G0256350 PROTEIN"/>
    <property type="match status" value="1"/>
</dbReference>
<dbReference type="OrthoDB" id="2013475at2759"/>
<evidence type="ECO:0000313" key="2">
    <source>
        <dbReference type="Proteomes" id="UP000257109"/>
    </source>
</evidence>
<dbReference type="InterPro" id="IPR012337">
    <property type="entry name" value="RNaseH-like_sf"/>
</dbReference>
<sequence>MPCAAHCLDLMLEDIRKITKVKKVIRRGIKLVGYIYNHSLSLNIMRKFTNKSELVRQGVTRFATTFFTLQRLHKQKTNLRRMFTSDEWEESRAAKDSKGPAMGYIYETMSGGKEAIQKAFNGNEDNNPNIEMDYEVLEGLYKCIDRLSENDEFVNDIHNDEFIRDLVIHSKKRGKFEYQKLQELVYVK</sequence>
<proteinExistence type="predicted"/>
<dbReference type="SUPFAM" id="SSF53098">
    <property type="entry name" value="Ribonuclease H-like"/>
    <property type="match status" value="1"/>
</dbReference>
<organism evidence="1 2">
    <name type="scientific">Mucuna pruriens</name>
    <name type="common">Velvet bean</name>
    <name type="synonym">Dolichos pruriens</name>
    <dbReference type="NCBI Taxonomy" id="157652"/>
    <lineage>
        <taxon>Eukaryota</taxon>
        <taxon>Viridiplantae</taxon>
        <taxon>Streptophyta</taxon>
        <taxon>Embryophyta</taxon>
        <taxon>Tracheophyta</taxon>
        <taxon>Spermatophyta</taxon>
        <taxon>Magnoliopsida</taxon>
        <taxon>eudicotyledons</taxon>
        <taxon>Gunneridae</taxon>
        <taxon>Pentapetalae</taxon>
        <taxon>rosids</taxon>
        <taxon>fabids</taxon>
        <taxon>Fabales</taxon>
        <taxon>Fabaceae</taxon>
        <taxon>Papilionoideae</taxon>
        <taxon>50 kb inversion clade</taxon>
        <taxon>NPAAA clade</taxon>
        <taxon>indigoferoid/millettioid clade</taxon>
        <taxon>Phaseoleae</taxon>
        <taxon>Mucuna</taxon>
    </lineage>
</organism>
<accession>A0A371EVX5</accession>
<evidence type="ECO:0008006" key="3">
    <source>
        <dbReference type="Google" id="ProtNLM"/>
    </source>
</evidence>
<dbReference type="STRING" id="157652.A0A371EVX5"/>
<protein>
    <recommendedName>
        <fullName evidence="3">DUF659 domain-containing protein</fullName>
    </recommendedName>
</protein>
<dbReference type="AlphaFoldDB" id="A0A371EVX5"/>
<comment type="caution">
    <text evidence="1">The sequence shown here is derived from an EMBL/GenBank/DDBJ whole genome shotgun (WGS) entry which is preliminary data.</text>
</comment>
<gene>
    <name evidence="1" type="ORF">CR513_50625</name>
</gene>